<dbReference type="GO" id="GO:0004674">
    <property type="term" value="F:protein serine/threonine kinase activity"/>
    <property type="evidence" value="ECO:0007669"/>
    <property type="project" value="UniProtKB-KW"/>
</dbReference>
<feature type="region of interest" description="Disordered" evidence="8">
    <location>
        <begin position="287"/>
        <end position="307"/>
    </location>
</feature>
<keyword evidence="4" id="KW-0418">Kinase</keyword>
<name>M1A010_SOLTU</name>
<evidence type="ECO:0000256" key="1">
    <source>
        <dbReference type="ARBA" id="ARBA00022527"/>
    </source>
</evidence>
<keyword evidence="11" id="KW-1185">Reference proteome</keyword>
<dbReference type="InterPro" id="IPR000719">
    <property type="entry name" value="Prot_kinase_dom"/>
</dbReference>
<dbReference type="EnsemblPlants" id="PGSC0003DMT400011719">
    <property type="protein sequence ID" value="PGSC0003DMT400011719"/>
    <property type="gene ID" value="PGSC0003DMG400004601"/>
</dbReference>
<sequence>MVLIHHQQQQQQEEEIVRRERGKKGMRVGKYELGRTLGEGNFGKVKFAKHTDSAQSFAIKILEKNRIQDLRITDQIKREIRTLKVLKHPNVVRLYEVLASKTKIYMVLEYVNGGELFDRIASKGKLSETQGRKLFQQLIDGVSYCHDKGVFHRDLKLENVLIDGGRNIKISDFGLSALPQHLRDDGLLHTTCGSPNYVAPEVLSNRGYNGATSDTWSCGVILYVILTGFLPFDDRNLAVLYQKIFKGDAPIPKWLSQGAKNLIKRILDPNPQTRITMAEIKEDEWFKQNYTPTNPDEEEDLESDDTSSDDEVLTIHEVVCLSSLNCLSMSCIISCLLNSVIISSKSLVISSTC</sequence>
<proteinExistence type="inferred from homology"/>
<dbReference type="AlphaFoldDB" id="M1A010"/>
<keyword evidence="3 6" id="KW-0547">Nucleotide-binding</keyword>
<dbReference type="OMA" id="WKAADPP"/>
<evidence type="ECO:0000259" key="9">
    <source>
        <dbReference type="PROSITE" id="PS50011"/>
    </source>
</evidence>
<dbReference type="SMART" id="SM00220">
    <property type="entry name" value="S_TKc"/>
    <property type="match status" value="1"/>
</dbReference>
<dbReference type="PROSITE" id="PS50011">
    <property type="entry name" value="PROTEIN_KINASE_DOM"/>
    <property type="match status" value="1"/>
</dbReference>
<reference evidence="11" key="1">
    <citation type="journal article" date="2011" name="Nature">
        <title>Genome sequence and analysis of the tuber crop potato.</title>
        <authorList>
            <consortium name="The Potato Genome Sequencing Consortium"/>
        </authorList>
    </citation>
    <scope>NUCLEOTIDE SEQUENCE [LARGE SCALE GENOMIC DNA]</scope>
    <source>
        <strain evidence="11">cv. DM1-3 516 R44</strain>
    </source>
</reference>
<dbReference type="Proteomes" id="UP000011115">
    <property type="component" value="Unassembled WGS sequence"/>
</dbReference>
<evidence type="ECO:0000256" key="5">
    <source>
        <dbReference type="ARBA" id="ARBA00022840"/>
    </source>
</evidence>
<dbReference type="PANTHER" id="PTHR43895:SF65">
    <property type="entry name" value="CBL-INTERACTING PROTEIN KINASE 21"/>
    <property type="match status" value="1"/>
</dbReference>
<keyword evidence="5 6" id="KW-0067">ATP-binding</keyword>
<dbReference type="InterPro" id="IPR011009">
    <property type="entry name" value="Kinase-like_dom_sf"/>
</dbReference>
<dbReference type="InterPro" id="IPR008271">
    <property type="entry name" value="Ser/Thr_kinase_AS"/>
</dbReference>
<evidence type="ECO:0000256" key="7">
    <source>
        <dbReference type="RuleBase" id="RU000304"/>
    </source>
</evidence>
<keyword evidence="1 7" id="KW-0723">Serine/threonine-protein kinase</keyword>
<dbReference type="OrthoDB" id="193931at2759"/>
<dbReference type="Gramene" id="PGSC0003DMT400011719">
    <property type="protein sequence ID" value="PGSC0003DMT400011719"/>
    <property type="gene ID" value="PGSC0003DMG400004601"/>
</dbReference>
<dbReference type="GO" id="GO:0005524">
    <property type="term" value="F:ATP binding"/>
    <property type="evidence" value="ECO:0007669"/>
    <property type="project" value="UniProtKB-UniRule"/>
</dbReference>
<evidence type="ECO:0000256" key="6">
    <source>
        <dbReference type="PROSITE-ProRule" id="PRU10141"/>
    </source>
</evidence>
<reference evidence="10" key="2">
    <citation type="submission" date="2015-06" db="UniProtKB">
        <authorList>
            <consortium name="EnsemblPlants"/>
        </authorList>
    </citation>
    <scope>IDENTIFICATION</scope>
    <source>
        <strain evidence="10">DM1-3 516 R44</strain>
    </source>
</reference>
<dbReference type="ExpressionAtlas" id="M1A010">
    <property type="expression patterns" value="baseline and differential"/>
</dbReference>
<evidence type="ECO:0000256" key="2">
    <source>
        <dbReference type="ARBA" id="ARBA00022679"/>
    </source>
</evidence>
<feature type="binding site" evidence="6">
    <location>
        <position position="60"/>
    </location>
    <ligand>
        <name>ATP</name>
        <dbReference type="ChEBI" id="CHEBI:30616"/>
    </ligand>
</feature>
<protein>
    <submittedName>
        <fullName evidence="10">CBL-interacting protein kinase 1</fullName>
    </submittedName>
</protein>
<feature type="domain" description="Protein kinase" evidence="9">
    <location>
        <begin position="31"/>
        <end position="286"/>
    </location>
</feature>
<evidence type="ECO:0000256" key="4">
    <source>
        <dbReference type="ARBA" id="ARBA00022777"/>
    </source>
</evidence>
<dbReference type="PROSITE" id="PS00108">
    <property type="entry name" value="PROTEIN_KINASE_ST"/>
    <property type="match status" value="1"/>
</dbReference>
<dbReference type="PANTHER" id="PTHR43895">
    <property type="entry name" value="CALCIUM/CALMODULIN-DEPENDENT PROTEIN KINASE KINASE-RELATED"/>
    <property type="match status" value="1"/>
</dbReference>
<evidence type="ECO:0000313" key="10">
    <source>
        <dbReference type="EnsemblPlants" id="PGSC0003DMT400011719"/>
    </source>
</evidence>
<dbReference type="Pfam" id="PF00069">
    <property type="entry name" value="Pkinase"/>
    <property type="match status" value="1"/>
</dbReference>
<organism evidence="10 11">
    <name type="scientific">Solanum tuberosum</name>
    <name type="common">Potato</name>
    <dbReference type="NCBI Taxonomy" id="4113"/>
    <lineage>
        <taxon>Eukaryota</taxon>
        <taxon>Viridiplantae</taxon>
        <taxon>Streptophyta</taxon>
        <taxon>Embryophyta</taxon>
        <taxon>Tracheophyta</taxon>
        <taxon>Spermatophyta</taxon>
        <taxon>Magnoliopsida</taxon>
        <taxon>eudicotyledons</taxon>
        <taxon>Gunneridae</taxon>
        <taxon>Pentapetalae</taxon>
        <taxon>asterids</taxon>
        <taxon>lamiids</taxon>
        <taxon>Solanales</taxon>
        <taxon>Solanaceae</taxon>
        <taxon>Solanoideae</taxon>
        <taxon>Solaneae</taxon>
        <taxon>Solanum</taxon>
    </lineage>
</organism>
<dbReference type="Gene3D" id="1.10.510.10">
    <property type="entry name" value="Transferase(Phosphotransferase) domain 1"/>
    <property type="match status" value="1"/>
</dbReference>
<dbReference type="FunFam" id="3.30.200.20:FF:000096">
    <property type="entry name" value="Non-specific serine/threonine protein kinase"/>
    <property type="match status" value="1"/>
</dbReference>
<gene>
    <name evidence="10" type="primary">LOC102593681</name>
</gene>
<dbReference type="FunFam" id="1.10.510.10:FF:000279">
    <property type="entry name" value="Non-specific serine/threonine protein kinase"/>
    <property type="match status" value="1"/>
</dbReference>
<evidence type="ECO:0000256" key="8">
    <source>
        <dbReference type="SAM" id="MobiDB-lite"/>
    </source>
</evidence>
<evidence type="ECO:0000313" key="11">
    <source>
        <dbReference type="Proteomes" id="UP000011115"/>
    </source>
</evidence>
<dbReference type="SUPFAM" id="SSF56112">
    <property type="entry name" value="Protein kinase-like (PK-like)"/>
    <property type="match status" value="1"/>
</dbReference>
<comment type="similarity">
    <text evidence="7">Belongs to the protein kinase superfamily.</text>
</comment>
<keyword evidence="2" id="KW-0808">Transferase</keyword>
<evidence type="ECO:0000256" key="3">
    <source>
        <dbReference type="ARBA" id="ARBA00022741"/>
    </source>
</evidence>
<dbReference type="InterPro" id="IPR017441">
    <property type="entry name" value="Protein_kinase_ATP_BS"/>
</dbReference>
<feature type="compositionally biased region" description="Acidic residues" evidence="8">
    <location>
        <begin position="295"/>
        <end position="307"/>
    </location>
</feature>
<dbReference type="HOGENOM" id="CLU_000288_59_0_1"/>
<accession>M1A010</accession>
<dbReference type="PROSITE" id="PS00107">
    <property type="entry name" value="PROTEIN_KINASE_ATP"/>
    <property type="match status" value="1"/>
</dbReference>